<feature type="region of interest" description="Disordered" evidence="5">
    <location>
        <begin position="392"/>
        <end position="411"/>
    </location>
</feature>
<dbReference type="GeneID" id="92182889"/>
<feature type="region of interest" description="Disordered" evidence="5">
    <location>
        <begin position="922"/>
        <end position="944"/>
    </location>
</feature>
<proteinExistence type="predicted"/>
<sequence length="998" mass="110686">MISNSASSPAFATSTSLAPDQLVADSVIPPNTHLVGKVKMQWPNLLHSGSTIPQITFCIDSRFTLDALKPTSNPYTYVPSQGGPAVVKKYRIKLCLFHSLWTTETQASPVGEVAKKVMERMEEDSKKVEMSERELSIAVGGMKVVDVTSTGQGRYDVEVILEGNGERLLQYAGKKSIKILAEPPKPSVAPSWFDDSPPAPSVPSPVASPTSEAPARPLITASSSTSSNLRPLLSHPVPPFSRPVSKPTSTNSESVNRYKRPSTIVSDEEETGVTDTKRAKIELEKKEGSDETGGALHLENTRTVTQLGPPIGDITKPIDHPPFVAPHDSEDLVDPRPPPRLQNTPPAEESPPLIIEARGRTPSKSTRSFSEDQLQQSSDRQAEDQARKQIMLGHSQSSPSPMVAQSELDEKVRKAARRDFEARVRAQRLETEAESSRSAQARMRGVEELKRPFVIAGTKYTPLGSLISRTVVNVIGVIVDSTLPKRIATSGDMTMSVVIADPSRHAGDPAKSEEYVISIFRKTVSELPTHASIGQVILFRGLRVSIYNDKTKGNAYSSNNAIAENTWAILRSGKDLKLANSRDMQPPLQRQEVDRMVALYEWWKGEGNTVGTSDGGGVGRRVSLGLNGERMDRNFGDVGHGIFFDGTFKIMHAQYNYPRTPAYELYVADGTCNRHALRNYHNVNVGIPRSALYTIAIHDNPPEDEKRYFQQGNFVKICNLRGKLYRGELEIAWSEKPTEEQLAKGWNRRRCYLLEKSDPKAKEIEQRIEALKREEDTSDPRGVNEPIPIPAVVHQAPQPITRPDPPPTPRLATHVGTIHTNPIDHPLSTIKQILFNQLNCNKYRLHVRVKSLHARGLQENDTFIQTYCCHCKSSFKGTWCKSCNDTEGEKAEWRYRFVAILEDEGGELAVIIADDEASTFLPPLPPFDTSSNPNDVEKTKRRRKEISGQVENFLLGAKMDGERPRPVIDMTVEVYEVPKKGSEEVISVARLFGMTQKS</sequence>
<accession>A0AAW0YFW2</accession>
<evidence type="ECO:0000256" key="3">
    <source>
        <dbReference type="ARBA" id="ARBA00022895"/>
    </source>
</evidence>
<feature type="compositionally biased region" description="Polar residues" evidence="5">
    <location>
        <begin position="220"/>
        <end position="229"/>
    </location>
</feature>
<dbReference type="Pfam" id="PF02765">
    <property type="entry name" value="POT1"/>
    <property type="match status" value="1"/>
</dbReference>
<dbReference type="GO" id="GO:0098505">
    <property type="term" value="F:G-rich strand telomeric DNA binding"/>
    <property type="evidence" value="ECO:0007669"/>
    <property type="project" value="TreeGrafter"/>
</dbReference>
<keyword evidence="8" id="KW-1185">Reference proteome</keyword>
<dbReference type="InterPro" id="IPR028389">
    <property type="entry name" value="POT1"/>
</dbReference>
<evidence type="ECO:0000313" key="8">
    <source>
        <dbReference type="Proteomes" id="UP001388673"/>
    </source>
</evidence>
<feature type="compositionally biased region" description="Polar residues" evidence="5">
    <location>
        <begin position="362"/>
        <end position="379"/>
    </location>
</feature>
<dbReference type="InterPro" id="IPR011564">
    <property type="entry name" value="Telomer_end-bd_POT1/Cdc13"/>
</dbReference>
<gene>
    <name evidence="7" type="ORF">IAR55_005631</name>
</gene>
<comment type="caution">
    <text evidence="7">The sequence shown here is derived from an EMBL/GenBank/DDBJ whole genome shotgun (WGS) entry which is preliminary data.</text>
</comment>
<evidence type="ECO:0000256" key="2">
    <source>
        <dbReference type="ARBA" id="ARBA00022454"/>
    </source>
</evidence>
<dbReference type="SUPFAM" id="SSF50249">
    <property type="entry name" value="Nucleic acid-binding proteins"/>
    <property type="match status" value="1"/>
</dbReference>
<dbReference type="PANTHER" id="PTHR14513:SF0">
    <property type="entry name" value="PROTECTION OF TELOMERES PROTEIN 1"/>
    <property type="match status" value="1"/>
</dbReference>
<dbReference type="KEGG" id="kne:92182889"/>
<feature type="compositionally biased region" description="Low complexity" evidence="5">
    <location>
        <begin position="204"/>
        <end position="215"/>
    </location>
</feature>
<name>A0AAW0YFW2_9TREE</name>
<dbReference type="AlphaFoldDB" id="A0AAW0YFW2"/>
<dbReference type="InterPro" id="IPR012340">
    <property type="entry name" value="NA-bd_OB-fold"/>
</dbReference>
<dbReference type="GO" id="GO:0016233">
    <property type="term" value="P:telomere capping"/>
    <property type="evidence" value="ECO:0007669"/>
    <property type="project" value="TreeGrafter"/>
</dbReference>
<evidence type="ECO:0000259" key="6">
    <source>
        <dbReference type="SMART" id="SM00976"/>
    </source>
</evidence>
<dbReference type="SMART" id="SM00976">
    <property type="entry name" value="Telo_bind"/>
    <property type="match status" value="1"/>
</dbReference>
<comment type="subcellular location">
    <subcellularLocation>
        <location evidence="1">Chromosome</location>
        <location evidence="1">Telomere</location>
    </subcellularLocation>
</comment>
<protein>
    <recommendedName>
        <fullName evidence="6">Telomeric single stranded DNA binding POT1/Cdc13 domain-containing protein</fullName>
    </recommendedName>
</protein>
<evidence type="ECO:0000256" key="1">
    <source>
        <dbReference type="ARBA" id="ARBA00004574"/>
    </source>
</evidence>
<keyword evidence="3" id="KW-0779">Telomere</keyword>
<evidence type="ECO:0000256" key="5">
    <source>
        <dbReference type="SAM" id="MobiDB-lite"/>
    </source>
</evidence>
<feature type="compositionally biased region" description="Basic and acidic residues" evidence="5">
    <location>
        <begin position="275"/>
        <end position="289"/>
    </location>
</feature>
<dbReference type="EMBL" id="JBCAWK010000011">
    <property type="protein sequence ID" value="KAK8846545.1"/>
    <property type="molecule type" value="Genomic_DNA"/>
</dbReference>
<dbReference type="PANTHER" id="PTHR14513">
    <property type="entry name" value="PROTECTION OF TELOMERES 1"/>
    <property type="match status" value="1"/>
</dbReference>
<evidence type="ECO:0000256" key="4">
    <source>
        <dbReference type="ARBA" id="ARBA00023125"/>
    </source>
</evidence>
<reference evidence="7 8" key="1">
    <citation type="journal article" date="2024" name="bioRxiv">
        <title>Comparative genomics of Cryptococcus and Kwoniella reveals pathogenesis evolution and contrasting karyotype dynamics via intercentromeric recombination or chromosome fusion.</title>
        <authorList>
            <person name="Coelho M.A."/>
            <person name="David-Palma M."/>
            <person name="Shea T."/>
            <person name="Bowers K."/>
            <person name="McGinley-Smith S."/>
            <person name="Mohammad A.W."/>
            <person name="Gnirke A."/>
            <person name="Yurkov A.M."/>
            <person name="Nowrousian M."/>
            <person name="Sun S."/>
            <person name="Cuomo C.A."/>
            <person name="Heitman J."/>
        </authorList>
    </citation>
    <scope>NUCLEOTIDE SEQUENCE [LARGE SCALE GENOMIC DNA]</scope>
    <source>
        <strain evidence="7 8">CBS 13917</strain>
    </source>
</reference>
<organism evidence="7 8">
    <name type="scientific">Kwoniella newhampshirensis</name>
    <dbReference type="NCBI Taxonomy" id="1651941"/>
    <lineage>
        <taxon>Eukaryota</taxon>
        <taxon>Fungi</taxon>
        <taxon>Dikarya</taxon>
        <taxon>Basidiomycota</taxon>
        <taxon>Agaricomycotina</taxon>
        <taxon>Tremellomycetes</taxon>
        <taxon>Tremellales</taxon>
        <taxon>Cryptococcaceae</taxon>
        <taxon>Kwoniella</taxon>
    </lineage>
</organism>
<feature type="compositionally biased region" description="Polar residues" evidence="5">
    <location>
        <begin position="246"/>
        <end position="255"/>
    </location>
</feature>
<keyword evidence="4" id="KW-0238">DNA-binding</keyword>
<dbReference type="RefSeq" id="XP_066800495.1">
    <property type="nucleotide sequence ID" value="XM_066948722.1"/>
</dbReference>
<dbReference type="GO" id="GO:0032210">
    <property type="term" value="P:regulation of telomere maintenance via telomerase"/>
    <property type="evidence" value="ECO:0007669"/>
    <property type="project" value="TreeGrafter"/>
</dbReference>
<feature type="region of interest" description="Disordered" evidence="5">
    <location>
        <begin position="186"/>
        <end position="386"/>
    </location>
</feature>
<evidence type="ECO:0000313" key="7">
    <source>
        <dbReference type="EMBL" id="KAK8846545.1"/>
    </source>
</evidence>
<feature type="domain" description="Telomeric single stranded DNA binding POT1/Cdc13" evidence="6">
    <location>
        <begin position="460"/>
        <end position="604"/>
    </location>
</feature>
<keyword evidence="2" id="KW-0158">Chromosome</keyword>
<dbReference type="GO" id="GO:0010521">
    <property type="term" value="F:telomerase inhibitor activity"/>
    <property type="evidence" value="ECO:0007669"/>
    <property type="project" value="TreeGrafter"/>
</dbReference>
<dbReference type="GO" id="GO:0000783">
    <property type="term" value="C:nuclear telomere cap complex"/>
    <property type="evidence" value="ECO:0007669"/>
    <property type="project" value="TreeGrafter"/>
</dbReference>
<dbReference type="Proteomes" id="UP001388673">
    <property type="component" value="Unassembled WGS sequence"/>
</dbReference>
<dbReference type="Gene3D" id="2.40.50.140">
    <property type="entry name" value="Nucleic acid-binding proteins"/>
    <property type="match status" value="2"/>
</dbReference>